<dbReference type="Gene3D" id="3.40.50.150">
    <property type="entry name" value="Vaccinia Virus protein VP39"/>
    <property type="match status" value="1"/>
</dbReference>
<feature type="binding site" evidence="5">
    <location>
        <position position="255"/>
    </location>
    <ligand>
        <name>S-adenosyl-L-methionine</name>
        <dbReference type="ChEBI" id="CHEBI:59789"/>
    </ligand>
</feature>
<name>A0A9X1U529_9FLAO</name>
<feature type="domain" description="SAM-dependent MTase RsmB/NOP-type" evidence="6">
    <location>
        <begin position="141"/>
        <end position="402"/>
    </location>
</feature>
<dbReference type="InterPro" id="IPR001678">
    <property type="entry name" value="MeTrfase_RsmB-F_NOP2_dom"/>
</dbReference>
<organism evidence="7 8">
    <name type="scientific">Aequorivita xiaoshiensis</name>
    <dbReference type="NCBI Taxonomy" id="2874476"/>
    <lineage>
        <taxon>Bacteria</taxon>
        <taxon>Pseudomonadati</taxon>
        <taxon>Bacteroidota</taxon>
        <taxon>Flavobacteriia</taxon>
        <taxon>Flavobacteriales</taxon>
        <taxon>Flavobacteriaceae</taxon>
        <taxon>Aequorivita</taxon>
    </lineage>
</organism>
<dbReference type="GO" id="GO:0001510">
    <property type="term" value="P:RNA methylation"/>
    <property type="evidence" value="ECO:0007669"/>
    <property type="project" value="InterPro"/>
</dbReference>
<gene>
    <name evidence="7" type="ORF">K8344_10580</name>
</gene>
<reference evidence="7" key="1">
    <citation type="submission" date="2021-09" db="EMBL/GenBank/DDBJ databases">
        <title>Genome of Aequorivita sp. strain F64183.</title>
        <authorList>
            <person name="Wang Y."/>
        </authorList>
    </citation>
    <scope>NUCLEOTIDE SEQUENCE</scope>
    <source>
        <strain evidence="7">F64183</strain>
    </source>
</reference>
<dbReference type="Pfam" id="PF01189">
    <property type="entry name" value="Methyltr_RsmB-F"/>
    <property type="match status" value="1"/>
</dbReference>
<evidence type="ECO:0000256" key="2">
    <source>
        <dbReference type="ARBA" id="ARBA00022679"/>
    </source>
</evidence>
<evidence type="ECO:0000256" key="5">
    <source>
        <dbReference type="PROSITE-ProRule" id="PRU01023"/>
    </source>
</evidence>
<accession>A0A9X1U529</accession>
<evidence type="ECO:0000313" key="8">
    <source>
        <dbReference type="Proteomes" id="UP001139462"/>
    </source>
</evidence>
<evidence type="ECO:0000313" key="7">
    <source>
        <dbReference type="EMBL" id="MCG2431565.1"/>
    </source>
</evidence>
<keyword evidence="4 5" id="KW-0694">RNA-binding</keyword>
<dbReference type="AlphaFoldDB" id="A0A9X1U529"/>
<dbReference type="PANTHER" id="PTHR22807">
    <property type="entry name" value="NOP2 YEAST -RELATED NOL1/NOP2/FMU SUN DOMAIN-CONTAINING"/>
    <property type="match status" value="1"/>
</dbReference>
<evidence type="ECO:0000256" key="3">
    <source>
        <dbReference type="ARBA" id="ARBA00022691"/>
    </source>
</evidence>
<feature type="binding site" evidence="5">
    <location>
        <position position="300"/>
    </location>
    <ligand>
        <name>S-adenosyl-L-methionine</name>
        <dbReference type="ChEBI" id="CHEBI:59789"/>
    </ligand>
</feature>
<dbReference type="GO" id="GO:0008173">
    <property type="term" value="F:RNA methyltransferase activity"/>
    <property type="evidence" value="ECO:0007669"/>
    <property type="project" value="InterPro"/>
</dbReference>
<dbReference type="PROSITE" id="PS51686">
    <property type="entry name" value="SAM_MT_RSMB_NOP"/>
    <property type="match status" value="1"/>
</dbReference>
<dbReference type="Pfam" id="PF22458">
    <property type="entry name" value="RsmF-B_ferredox"/>
    <property type="match status" value="1"/>
</dbReference>
<dbReference type="RefSeq" id="WP_237608663.1">
    <property type="nucleotide sequence ID" value="NZ_JAIRBB010000009.1"/>
</dbReference>
<evidence type="ECO:0000256" key="4">
    <source>
        <dbReference type="ARBA" id="ARBA00022884"/>
    </source>
</evidence>
<proteinExistence type="inferred from homology"/>
<dbReference type="InterPro" id="IPR029063">
    <property type="entry name" value="SAM-dependent_MTases_sf"/>
</dbReference>
<feature type="binding site" evidence="5">
    <location>
        <position position="282"/>
    </location>
    <ligand>
        <name>S-adenosyl-L-methionine</name>
        <dbReference type="ChEBI" id="CHEBI:59789"/>
    </ligand>
</feature>
<keyword evidence="8" id="KW-1185">Reference proteome</keyword>
<protein>
    <submittedName>
        <fullName evidence="7">Methyltransferase domain-containing protein</fullName>
    </submittedName>
</protein>
<comment type="caution">
    <text evidence="5">Lacks conserved residue(s) required for the propagation of feature annotation.</text>
</comment>
<dbReference type="PRINTS" id="PR02008">
    <property type="entry name" value="RCMTFAMILY"/>
</dbReference>
<dbReference type="EMBL" id="JAIRBB010000009">
    <property type="protein sequence ID" value="MCG2431565.1"/>
    <property type="molecule type" value="Genomic_DNA"/>
</dbReference>
<dbReference type="GO" id="GO:0003723">
    <property type="term" value="F:RNA binding"/>
    <property type="evidence" value="ECO:0007669"/>
    <property type="project" value="UniProtKB-UniRule"/>
</dbReference>
<dbReference type="InterPro" id="IPR049560">
    <property type="entry name" value="MeTrfase_RsmB-F_NOP2_cat"/>
</dbReference>
<keyword evidence="2 5" id="KW-0808">Transferase</keyword>
<keyword evidence="3 5" id="KW-0949">S-adenosyl-L-methionine</keyword>
<dbReference type="SUPFAM" id="SSF53335">
    <property type="entry name" value="S-adenosyl-L-methionine-dependent methyltransferases"/>
    <property type="match status" value="1"/>
</dbReference>
<dbReference type="PANTHER" id="PTHR22807:SF53">
    <property type="entry name" value="RIBOSOMAL RNA SMALL SUBUNIT METHYLTRANSFERASE B-RELATED"/>
    <property type="match status" value="1"/>
</dbReference>
<comment type="caution">
    <text evidence="7">The sequence shown here is derived from an EMBL/GenBank/DDBJ whole genome shotgun (WGS) entry which is preliminary data.</text>
</comment>
<dbReference type="CDD" id="cd02440">
    <property type="entry name" value="AdoMet_MTases"/>
    <property type="match status" value="1"/>
</dbReference>
<dbReference type="InterPro" id="IPR054728">
    <property type="entry name" value="RsmB-like_ferredoxin"/>
</dbReference>
<keyword evidence="1 5" id="KW-0489">Methyltransferase</keyword>
<evidence type="ECO:0000259" key="6">
    <source>
        <dbReference type="PROSITE" id="PS51686"/>
    </source>
</evidence>
<comment type="similarity">
    <text evidence="5">Belongs to the class I-like SAM-binding methyltransferase superfamily. RsmB/NOP family.</text>
</comment>
<evidence type="ECO:0000256" key="1">
    <source>
        <dbReference type="ARBA" id="ARBA00022603"/>
    </source>
</evidence>
<feature type="active site" description="Nucleophile" evidence="5">
    <location>
        <position position="353"/>
    </location>
</feature>
<dbReference type="Proteomes" id="UP001139462">
    <property type="component" value="Unassembled WGS sequence"/>
</dbReference>
<dbReference type="InterPro" id="IPR023267">
    <property type="entry name" value="RCMT"/>
</dbReference>
<sequence>MKLHRNLVFATIDSLHLIFNENKQADKVLRSTLKRDKRWGARDRAFIAETTYDIVRWKRLYSEIADVREPFDRPNLFRLFTVWATLNGIKIPEWKQFEDTPTRRIKGRFDELSKIRKYRESIPDWMDELGVKELGKKWDKEIAALNEQADVVLRVNTLKTTVDALQNELADLEIETETIKGYPDALKLKERSNVFITDAFKNGLFEVQDASSQKVAAMLDPKPGMRVIDACAGAGGKSLHIATMMENKGQLIAMDIYENKLNELKRRARRNDIFNIETRVIDSTKVIKKLIEKADKVLIDAPCSGLGVLRRNPDAKWKLQPEFLDKIRATQKDLLESYSRMVKPGGDLVYATCSILPSENELQVKAFLASEAGKDFTLLNEERILPSKSGFDGFYISLLQKKA</sequence>